<evidence type="ECO:0000259" key="4">
    <source>
        <dbReference type="Pfam" id="PF06722"/>
    </source>
</evidence>
<dbReference type="SUPFAM" id="SSF53756">
    <property type="entry name" value="UDP-Glycosyltransferase/glycogen phosphorylase"/>
    <property type="match status" value="1"/>
</dbReference>
<gene>
    <name evidence="6" type="ORF">Ahu01nite_076780</name>
</gene>
<organism evidence="6 7">
    <name type="scientific">Winogradskya humida</name>
    <dbReference type="NCBI Taxonomy" id="113566"/>
    <lineage>
        <taxon>Bacteria</taxon>
        <taxon>Bacillati</taxon>
        <taxon>Actinomycetota</taxon>
        <taxon>Actinomycetes</taxon>
        <taxon>Micromonosporales</taxon>
        <taxon>Micromonosporaceae</taxon>
        <taxon>Winogradskya</taxon>
    </lineage>
</organism>
<dbReference type="Proteomes" id="UP000603200">
    <property type="component" value="Unassembled WGS sequence"/>
</dbReference>
<dbReference type="Gene3D" id="3.40.50.2000">
    <property type="entry name" value="Glycogen Phosphorylase B"/>
    <property type="match status" value="2"/>
</dbReference>
<accession>A0ABQ4A140</accession>
<dbReference type="InterPro" id="IPR002213">
    <property type="entry name" value="UDP_glucos_trans"/>
</dbReference>
<feature type="domain" description="Erythromycin biosynthesis protein CIII-like C-terminal" evidence="4">
    <location>
        <begin position="234"/>
        <end position="371"/>
    </location>
</feature>
<dbReference type="InterPro" id="IPR050426">
    <property type="entry name" value="Glycosyltransferase_28"/>
</dbReference>
<dbReference type="CDD" id="cd03784">
    <property type="entry name" value="GT1_Gtf-like"/>
    <property type="match status" value="1"/>
</dbReference>
<dbReference type="InterPro" id="IPR048284">
    <property type="entry name" value="EryCIII-like_N"/>
</dbReference>
<keyword evidence="2" id="KW-0328">Glycosyltransferase</keyword>
<evidence type="ECO:0000256" key="1">
    <source>
        <dbReference type="ARBA" id="ARBA00006962"/>
    </source>
</evidence>
<dbReference type="PANTHER" id="PTHR48050:SF13">
    <property type="entry name" value="STEROL 3-BETA-GLUCOSYLTRANSFERASE UGT80A2"/>
    <property type="match status" value="1"/>
</dbReference>
<dbReference type="EMBL" id="BOMN01000111">
    <property type="protein sequence ID" value="GIE24576.1"/>
    <property type="molecule type" value="Genomic_DNA"/>
</dbReference>
<evidence type="ECO:0000313" key="6">
    <source>
        <dbReference type="EMBL" id="GIE24576.1"/>
    </source>
</evidence>
<dbReference type="Pfam" id="PF21036">
    <property type="entry name" value="EryCIII-like_N"/>
    <property type="match status" value="1"/>
</dbReference>
<dbReference type="RefSeq" id="WP_203841583.1">
    <property type="nucleotide sequence ID" value="NZ_BAAATV010000019.1"/>
</dbReference>
<dbReference type="Pfam" id="PF06722">
    <property type="entry name" value="EryCIII-like_C"/>
    <property type="match status" value="1"/>
</dbReference>
<evidence type="ECO:0000256" key="3">
    <source>
        <dbReference type="ARBA" id="ARBA00022679"/>
    </source>
</evidence>
<keyword evidence="7" id="KW-1185">Reference proteome</keyword>
<evidence type="ECO:0000259" key="5">
    <source>
        <dbReference type="Pfam" id="PF21036"/>
    </source>
</evidence>
<dbReference type="PANTHER" id="PTHR48050">
    <property type="entry name" value="STEROL 3-BETA-GLUCOSYLTRANSFERASE"/>
    <property type="match status" value="1"/>
</dbReference>
<protein>
    <submittedName>
        <fullName evidence="6">Glycosyl transferase</fullName>
    </submittedName>
</protein>
<proteinExistence type="inferred from homology"/>
<dbReference type="GO" id="GO:0016740">
    <property type="term" value="F:transferase activity"/>
    <property type="evidence" value="ECO:0007669"/>
    <property type="project" value="UniProtKB-KW"/>
</dbReference>
<keyword evidence="3 6" id="KW-0808">Transferase</keyword>
<evidence type="ECO:0000256" key="2">
    <source>
        <dbReference type="ARBA" id="ARBA00022676"/>
    </source>
</evidence>
<name>A0ABQ4A140_9ACTN</name>
<evidence type="ECO:0000313" key="7">
    <source>
        <dbReference type="Proteomes" id="UP000603200"/>
    </source>
</evidence>
<reference evidence="6 7" key="1">
    <citation type="submission" date="2021-01" db="EMBL/GenBank/DDBJ databases">
        <title>Whole genome shotgun sequence of Actinoplanes humidus NBRC 14915.</title>
        <authorList>
            <person name="Komaki H."/>
            <person name="Tamura T."/>
        </authorList>
    </citation>
    <scope>NUCLEOTIDE SEQUENCE [LARGE SCALE GENOMIC DNA]</scope>
    <source>
        <strain evidence="6 7">NBRC 14915</strain>
    </source>
</reference>
<feature type="domain" description="Erythromycin biosynthesis protein CIII-like N-terminal" evidence="5">
    <location>
        <begin position="22"/>
        <end position="219"/>
    </location>
</feature>
<dbReference type="InterPro" id="IPR010610">
    <property type="entry name" value="EryCIII-like_C"/>
</dbReference>
<comment type="caution">
    <text evidence="6">The sequence shown here is derived from an EMBL/GenBank/DDBJ whole genome shotgun (WGS) entry which is preliminary data.</text>
</comment>
<comment type="similarity">
    <text evidence="1">Belongs to the glycosyltransferase 28 family.</text>
</comment>
<sequence length="372" mass="38777">MRILFVPAPAVGHAYPMVPLAWACRAAGHEVAFATAGDGVSVARAGIPVLDALPGVTSQQMLSSFVTDAPELFLPFEGDPAADMARRKPFIVAVWDRYVDVHLEVAARFSPDLIVSDSVFAVGLLAAALHQVPVISFDVGIVRFAPGLVRELPAGVAFRRHGARVPEHVQTIAVAPGILADEEPPPGIAMRFVPYNGGAAVPAWAWRRGDRPRVVVSAGSLLPGSEAPELLERIVRVAADVDAEFVVTLGTADTGPPAGLPANVRVTGWLPLHTVLPTCAGVIHHGGDGTTLTCAALGVPQLIVPAGPQRVLNAEIVRGRGAAQVLPDFPDATQIKALLADDDLRAAAAGLRAEISALPAPAEVAARLTELF</sequence>